<accession>A0A918YIA7</accession>
<organism evidence="2 3">
    <name type="scientific">Streptomyces alanosinicus</name>
    <dbReference type="NCBI Taxonomy" id="68171"/>
    <lineage>
        <taxon>Bacteria</taxon>
        <taxon>Bacillati</taxon>
        <taxon>Actinomycetota</taxon>
        <taxon>Actinomycetes</taxon>
        <taxon>Kitasatosporales</taxon>
        <taxon>Streptomycetaceae</taxon>
        <taxon>Streptomyces</taxon>
    </lineage>
</organism>
<dbReference type="EMBL" id="BMVG01000006">
    <property type="protein sequence ID" value="GHE04070.1"/>
    <property type="molecule type" value="Genomic_DNA"/>
</dbReference>
<comment type="caution">
    <text evidence="2">The sequence shown here is derived from an EMBL/GenBank/DDBJ whole genome shotgun (WGS) entry which is preliminary data.</text>
</comment>
<protein>
    <recommendedName>
        <fullName evidence="4">Chaplin</fullName>
    </recommendedName>
</protein>
<dbReference type="Proteomes" id="UP000655443">
    <property type="component" value="Unassembled WGS sequence"/>
</dbReference>
<evidence type="ECO:0008006" key="4">
    <source>
        <dbReference type="Google" id="ProtNLM"/>
    </source>
</evidence>
<feature type="signal peptide" evidence="1">
    <location>
        <begin position="1"/>
        <end position="25"/>
    </location>
</feature>
<dbReference type="RefSeq" id="WP_189953165.1">
    <property type="nucleotide sequence ID" value="NZ_BMVG01000006.1"/>
</dbReference>
<name>A0A918YIA7_9ACTN</name>
<evidence type="ECO:0000313" key="3">
    <source>
        <dbReference type="Proteomes" id="UP000655443"/>
    </source>
</evidence>
<sequence>MSSIRRAVACTAASVLLSVGGLAMAAPAQADPAPTASVQVSTPTVGLLGNGGGDNGANCGLLGLGCLLHGVLGIL</sequence>
<dbReference type="AlphaFoldDB" id="A0A918YIA7"/>
<keyword evidence="3" id="KW-1185">Reference proteome</keyword>
<reference evidence="2" key="2">
    <citation type="submission" date="2020-09" db="EMBL/GenBank/DDBJ databases">
        <authorList>
            <person name="Sun Q."/>
            <person name="Ohkuma M."/>
        </authorList>
    </citation>
    <scope>NUCLEOTIDE SEQUENCE</scope>
    <source>
        <strain evidence="2">JCM 4714</strain>
    </source>
</reference>
<proteinExistence type="predicted"/>
<reference evidence="2" key="1">
    <citation type="journal article" date="2014" name="Int. J. Syst. Evol. Microbiol.">
        <title>Complete genome sequence of Corynebacterium casei LMG S-19264T (=DSM 44701T), isolated from a smear-ripened cheese.</title>
        <authorList>
            <consortium name="US DOE Joint Genome Institute (JGI-PGF)"/>
            <person name="Walter F."/>
            <person name="Albersmeier A."/>
            <person name="Kalinowski J."/>
            <person name="Ruckert C."/>
        </authorList>
    </citation>
    <scope>NUCLEOTIDE SEQUENCE</scope>
    <source>
        <strain evidence="2">JCM 4714</strain>
    </source>
</reference>
<evidence type="ECO:0000313" key="2">
    <source>
        <dbReference type="EMBL" id="GHE04070.1"/>
    </source>
</evidence>
<keyword evidence="1" id="KW-0732">Signal</keyword>
<gene>
    <name evidence="2" type="ORF">GCM10010339_34080</name>
</gene>
<feature type="chain" id="PRO_5037825897" description="Chaplin" evidence="1">
    <location>
        <begin position="26"/>
        <end position="75"/>
    </location>
</feature>
<evidence type="ECO:0000256" key="1">
    <source>
        <dbReference type="SAM" id="SignalP"/>
    </source>
</evidence>